<sequence>MSTFWNPVSVCEIGEDLAHQTTCRGITERGARCKNRISAKTLNQEKENLRSLAQAPFHAQTLQPILHNIATHFLCSRWHRDRQADQVSRRWYDAAVRNQLGSNVVLELATTLSHEESDLRQTETHQLDHGVSYDTSETERELPLAIQPYVFSAMLRANNVPWAVSPTQPAIASVANILAGTQDLELHCLAVSHDMNEIHCTFCLAEDGDTTDENVILRCQQCHALSHLSCMELWLEQRDTGFDTSCCVCRCQGALDALIRPIRRRNNSASALMINRDRGTGHDVHLENTLSTEHSTTSQGRISRSPRTPPQREQPRRSTRLARRVRGTAPLRRSTRLENSTPRGRQ</sequence>
<feature type="compositionally biased region" description="Basic residues" evidence="1">
    <location>
        <begin position="317"/>
        <end position="326"/>
    </location>
</feature>
<dbReference type="EMBL" id="JAPQKH010000004">
    <property type="protein sequence ID" value="KAJ5100942.1"/>
    <property type="molecule type" value="Genomic_DNA"/>
</dbReference>
<protein>
    <submittedName>
        <fullName evidence="2">Uncharacterized protein</fullName>
    </submittedName>
</protein>
<dbReference type="Proteomes" id="UP001149165">
    <property type="component" value="Unassembled WGS sequence"/>
</dbReference>
<feature type="compositionally biased region" description="Polar residues" evidence="1">
    <location>
        <begin position="337"/>
        <end position="346"/>
    </location>
</feature>
<evidence type="ECO:0000313" key="2">
    <source>
        <dbReference type="EMBL" id="KAJ5100942.1"/>
    </source>
</evidence>
<accession>A0A9W9FJ81</accession>
<feature type="compositionally biased region" description="Polar residues" evidence="1">
    <location>
        <begin position="288"/>
        <end position="302"/>
    </location>
</feature>
<feature type="region of interest" description="Disordered" evidence="1">
    <location>
        <begin position="274"/>
        <end position="346"/>
    </location>
</feature>
<dbReference type="AlphaFoldDB" id="A0A9W9FJ81"/>
<proteinExistence type="predicted"/>
<reference evidence="2" key="1">
    <citation type="submission" date="2022-11" db="EMBL/GenBank/DDBJ databases">
        <authorList>
            <person name="Petersen C."/>
        </authorList>
    </citation>
    <scope>NUCLEOTIDE SEQUENCE</scope>
    <source>
        <strain evidence="2">IBT 30069</strain>
    </source>
</reference>
<evidence type="ECO:0000313" key="3">
    <source>
        <dbReference type="Proteomes" id="UP001149165"/>
    </source>
</evidence>
<comment type="caution">
    <text evidence="2">The sequence shown here is derived from an EMBL/GenBank/DDBJ whole genome shotgun (WGS) entry which is preliminary data.</text>
</comment>
<name>A0A9W9FJ81_9EURO</name>
<organism evidence="2 3">
    <name type="scientific">Penicillium angulare</name>
    <dbReference type="NCBI Taxonomy" id="116970"/>
    <lineage>
        <taxon>Eukaryota</taxon>
        <taxon>Fungi</taxon>
        <taxon>Dikarya</taxon>
        <taxon>Ascomycota</taxon>
        <taxon>Pezizomycotina</taxon>
        <taxon>Eurotiomycetes</taxon>
        <taxon>Eurotiomycetidae</taxon>
        <taxon>Eurotiales</taxon>
        <taxon>Aspergillaceae</taxon>
        <taxon>Penicillium</taxon>
    </lineage>
</organism>
<dbReference type="OrthoDB" id="4340602at2759"/>
<feature type="compositionally biased region" description="Basic and acidic residues" evidence="1">
    <location>
        <begin position="275"/>
        <end position="286"/>
    </location>
</feature>
<evidence type="ECO:0000256" key="1">
    <source>
        <dbReference type="SAM" id="MobiDB-lite"/>
    </source>
</evidence>
<keyword evidence="3" id="KW-1185">Reference proteome</keyword>
<gene>
    <name evidence="2" type="ORF">N7456_006994</name>
</gene>
<reference evidence="2" key="2">
    <citation type="journal article" date="2023" name="IMA Fungus">
        <title>Comparative genomic study of the Penicillium genus elucidates a diverse pangenome and 15 lateral gene transfer events.</title>
        <authorList>
            <person name="Petersen C."/>
            <person name="Sorensen T."/>
            <person name="Nielsen M.R."/>
            <person name="Sondergaard T.E."/>
            <person name="Sorensen J.L."/>
            <person name="Fitzpatrick D.A."/>
            <person name="Frisvad J.C."/>
            <person name="Nielsen K.L."/>
        </authorList>
    </citation>
    <scope>NUCLEOTIDE SEQUENCE</scope>
    <source>
        <strain evidence="2">IBT 30069</strain>
    </source>
</reference>